<proteinExistence type="predicted"/>
<organism evidence="1">
    <name type="scientific">Myoviridae sp. ctwwN25</name>
    <dbReference type="NCBI Taxonomy" id="2825209"/>
    <lineage>
        <taxon>Viruses</taxon>
        <taxon>Duplodnaviria</taxon>
        <taxon>Heunggongvirae</taxon>
        <taxon>Uroviricota</taxon>
        <taxon>Caudoviricetes</taxon>
    </lineage>
</organism>
<dbReference type="EMBL" id="BK015472">
    <property type="protein sequence ID" value="DAE08612.1"/>
    <property type="molecule type" value="Genomic_DNA"/>
</dbReference>
<evidence type="ECO:0000313" key="1">
    <source>
        <dbReference type="EMBL" id="DAE08612.1"/>
    </source>
</evidence>
<accession>A0A8S5PQV1</accession>
<protein>
    <submittedName>
        <fullName evidence="1">Uncharacterized protein</fullName>
    </submittedName>
</protein>
<name>A0A8S5PQV1_9CAUD</name>
<reference evidence="1" key="1">
    <citation type="journal article" date="2021" name="Proc. Natl. Acad. Sci. U.S.A.">
        <title>A Catalog of Tens of Thousands of Viruses from Human Metagenomes Reveals Hidden Associations with Chronic Diseases.</title>
        <authorList>
            <person name="Tisza M.J."/>
            <person name="Buck C.B."/>
        </authorList>
    </citation>
    <scope>NUCLEOTIDE SEQUENCE</scope>
    <source>
        <strain evidence="1">CtwwN25</strain>
    </source>
</reference>
<sequence>MISTKVNEHKNCLETFINEMKEIDGEFKALVTYTGNGKDFDLPATVEYVVTYYDCNKVMIAKRGEELTTCHNIKDVINQITAMMKLGYKPELCSIPDDYFIDNRNSAVIFSRRIVIGNDKTFTFI</sequence>